<evidence type="ECO:0000256" key="1">
    <source>
        <dbReference type="ARBA" id="ARBA00006754"/>
    </source>
</evidence>
<sequence>MQNLEPLHTFLNAALVQQTPYRIWIGHPDSLVLCYSNGPGKQEQPPKLRRDSLNHPYSFWQADKDAIFAADVDLDYQIVICLADTDTALLSEAEQSHLYLLCSGLYHEEIQKPLKRDLEKMIDSMHMLTSTLDLSDLLQKILQLALNVIPAGDAGVFRLYDSNSDLLTPLAIVGLPDAYLHYKTKPGENVSGKVYVDGTPRIYNTTEEMRSDHTHLSLENEEFVRNSRFAKAMIVVPVLLGESCIGTLAVLQFAKSKNFTERDLKLLQGFSSQVAIAYHNATLYKEARTHLDEATQLSSALHEKNQLLAKRISVHETLTQLSLKNKGINQLIAAINRMLDRPVAYVDFLDTGIYPGKSDPWPIQFDWVSAYFDHQRIEAGTASFSQQDYFLYPIVIGSVLLGCMIVRLSSPLTQMEMVTIEQSGSVLALEVVKNISMTELTYKKAHNFFTQLLEKQDPDKLLSQGLSLNFKIASCSFVAFCEIPGSFEPYEVEARIQRFLSIVNQRLSVVNKLIYGFHNKVTLLFSVQNEWEIKMVISQLMAIVNEWNQTASHFFYGGIGTAYKNMEDIAKSYEEAQKTVSFLLGRNQSGLMRYEEIGVNRFFLNQSEQEIEKFTEEIFLPLRSDQQTSNELEKTLLVYISSNRSAAATAKKLHIHINTLYQRLKRIEERLALSFDSHEDMLKIQLACHLRSSRFAEKP</sequence>
<dbReference type="Proteomes" id="UP001256827">
    <property type="component" value="Chromosome"/>
</dbReference>
<dbReference type="Pfam" id="PF13556">
    <property type="entry name" value="HTH_30"/>
    <property type="match status" value="1"/>
</dbReference>
<gene>
    <name evidence="3" type="ORF">RGB73_14950</name>
</gene>
<dbReference type="Pfam" id="PF17853">
    <property type="entry name" value="GGDEF_2"/>
    <property type="match status" value="1"/>
</dbReference>
<dbReference type="InterPro" id="IPR041522">
    <property type="entry name" value="CdaR_GGDEF"/>
</dbReference>
<dbReference type="RefSeq" id="WP_310773908.1">
    <property type="nucleotide sequence ID" value="NZ_CP134050.1"/>
</dbReference>
<evidence type="ECO:0000259" key="2">
    <source>
        <dbReference type="SMART" id="SM00065"/>
    </source>
</evidence>
<dbReference type="InterPro" id="IPR029016">
    <property type="entry name" value="GAF-like_dom_sf"/>
</dbReference>
<evidence type="ECO:0000313" key="3">
    <source>
        <dbReference type="EMBL" id="WNC17547.1"/>
    </source>
</evidence>
<feature type="domain" description="GAF" evidence="2">
    <location>
        <begin position="133"/>
        <end position="288"/>
    </location>
</feature>
<accession>A0ABY9TEC7</accession>
<protein>
    <submittedName>
        <fullName evidence="3">Helix-turn-helix domain-containing protein</fullName>
    </submittedName>
</protein>
<dbReference type="Pfam" id="PF13185">
    <property type="entry name" value="GAF_2"/>
    <property type="match status" value="1"/>
</dbReference>
<reference evidence="3 4" key="1">
    <citation type="submission" date="2023-09" db="EMBL/GenBank/DDBJ databases">
        <title>Complete Genome and Methylome dissection of Bacillus brevis NEB573 original source of BbsI restriction endonuclease.</title>
        <authorList>
            <person name="Fomenkov A."/>
            <person name="Roberts R.D."/>
        </authorList>
    </citation>
    <scope>NUCLEOTIDE SEQUENCE [LARGE SCALE GENOMIC DNA]</scope>
    <source>
        <strain evidence="3 4">NEB573</strain>
    </source>
</reference>
<dbReference type="PANTHER" id="PTHR33744:SF1">
    <property type="entry name" value="DNA-BINDING TRANSCRIPTIONAL ACTIVATOR ADER"/>
    <property type="match status" value="1"/>
</dbReference>
<dbReference type="PANTHER" id="PTHR33744">
    <property type="entry name" value="CARBOHYDRATE DIACID REGULATOR"/>
    <property type="match status" value="1"/>
</dbReference>
<proteinExistence type="inferred from homology"/>
<dbReference type="InterPro" id="IPR042070">
    <property type="entry name" value="PucR_C-HTH_sf"/>
</dbReference>
<dbReference type="InterPro" id="IPR003018">
    <property type="entry name" value="GAF"/>
</dbReference>
<dbReference type="SMART" id="SM00065">
    <property type="entry name" value="GAF"/>
    <property type="match status" value="1"/>
</dbReference>
<dbReference type="InterPro" id="IPR051448">
    <property type="entry name" value="CdaR-like_regulators"/>
</dbReference>
<comment type="similarity">
    <text evidence="1">Belongs to the CdaR family.</text>
</comment>
<dbReference type="SUPFAM" id="SSF55781">
    <property type="entry name" value="GAF domain-like"/>
    <property type="match status" value="1"/>
</dbReference>
<evidence type="ECO:0000313" key="4">
    <source>
        <dbReference type="Proteomes" id="UP001256827"/>
    </source>
</evidence>
<dbReference type="InterPro" id="IPR025736">
    <property type="entry name" value="PucR_C-HTH_dom"/>
</dbReference>
<keyword evidence="4" id="KW-1185">Reference proteome</keyword>
<name>A0ABY9TEC7_BREBE</name>
<dbReference type="Gene3D" id="3.30.450.40">
    <property type="match status" value="1"/>
</dbReference>
<dbReference type="EMBL" id="CP134050">
    <property type="protein sequence ID" value="WNC17547.1"/>
    <property type="molecule type" value="Genomic_DNA"/>
</dbReference>
<organism evidence="3 4">
    <name type="scientific">Brevibacillus brevis</name>
    <name type="common">Bacillus brevis</name>
    <dbReference type="NCBI Taxonomy" id="1393"/>
    <lineage>
        <taxon>Bacteria</taxon>
        <taxon>Bacillati</taxon>
        <taxon>Bacillota</taxon>
        <taxon>Bacilli</taxon>
        <taxon>Bacillales</taxon>
        <taxon>Paenibacillaceae</taxon>
        <taxon>Brevibacillus</taxon>
    </lineage>
</organism>
<dbReference type="Gene3D" id="1.10.10.2840">
    <property type="entry name" value="PucR C-terminal helix-turn-helix domain"/>
    <property type="match status" value="1"/>
</dbReference>